<keyword evidence="3" id="KW-1185">Reference proteome</keyword>
<feature type="compositionally biased region" description="Polar residues" evidence="1">
    <location>
        <begin position="143"/>
        <end position="159"/>
    </location>
</feature>
<comment type="caution">
    <text evidence="2">The sequence shown here is derived from an EMBL/GenBank/DDBJ whole genome shotgun (WGS) entry which is preliminary data.</text>
</comment>
<dbReference type="Proteomes" id="UP000095728">
    <property type="component" value="Unassembled WGS sequence"/>
</dbReference>
<dbReference type="OrthoDB" id="4063132at2759"/>
<proteinExistence type="predicted"/>
<feature type="compositionally biased region" description="Polar residues" evidence="1">
    <location>
        <begin position="232"/>
        <end position="245"/>
    </location>
</feature>
<name>A0A1E5RHN8_9ASCO</name>
<dbReference type="InParanoid" id="A0A1E5RHN8"/>
<dbReference type="InterPro" id="IPR018304">
    <property type="entry name" value="Rtt102"/>
</dbReference>
<gene>
    <name evidence="2" type="ORF">AWRI3579_g1023</name>
</gene>
<accession>A0A1E5RHN8</accession>
<protein>
    <submittedName>
        <fullName evidence="2">Uncharacterized protein</fullName>
    </submittedName>
</protein>
<evidence type="ECO:0000313" key="2">
    <source>
        <dbReference type="EMBL" id="OEJ86428.1"/>
    </source>
</evidence>
<organism evidence="2 3">
    <name type="scientific">Hanseniaspora osmophila</name>
    <dbReference type="NCBI Taxonomy" id="56408"/>
    <lineage>
        <taxon>Eukaryota</taxon>
        <taxon>Fungi</taxon>
        <taxon>Dikarya</taxon>
        <taxon>Ascomycota</taxon>
        <taxon>Saccharomycotina</taxon>
        <taxon>Saccharomycetes</taxon>
        <taxon>Saccharomycodales</taxon>
        <taxon>Saccharomycodaceae</taxon>
        <taxon>Hanseniaspora</taxon>
    </lineage>
</organism>
<dbReference type="GO" id="GO:0016514">
    <property type="term" value="C:SWI/SNF complex"/>
    <property type="evidence" value="ECO:0007669"/>
    <property type="project" value="InterPro"/>
</dbReference>
<dbReference type="AlphaFoldDB" id="A0A1E5RHN8"/>
<evidence type="ECO:0000313" key="3">
    <source>
        <dbReference type="Proteomes" id="UP000095728"/>
    </source>
</evidence>
<dbReference type="EMBL" id="LPNM01000006">
    <property type="protein sequence ID" value="OEJ86428.1"/>
    <property type="molecule type" value="Genomic_DNA"/>
</dbReference>
<evidence type="ECO:0000256" key="1">
    <source>
        <dbReference type="SAM" id="MobiDB-lite"/>
    </source>
</evidence>
<reference evidence="3" key="1">
    <citation type="journal article" date="2016" name="Genome Announc.">
        <title>Genome sequences of three species of Hanseniaspora isolated from spontaneous wine fermentations.</title>
        <authorList>
            <person name="Sternes P.R."/>
            <person name="Lee D."/>
            <person name="Kutyna D.R."/>
            <person name="Borneman A.R."/>
        </authorList>
    </citation>
    <scope>NUCLEOTIDE SEQUENCE [LARGE SCALE GENOMIC DNA]</scope>
    <source>
        <strain evidence="3">AWRI3579</strain>
    </source>
</reference>
<dbReference type="GO" id="GO:0006338">
    <property type="term" value="P:chromatin remodeling"/>
    <property type="evidence" value="ECO:0007669"/>
    <property type="project" value="InterPro"/>
</dbReference>
<feature type="region of interest" description="Disordered" evidence="1">
    <location>
        <begin position="133"/>
        <end position="313"/>
    </location>
</feature>
<dbReference type="GO" id="GO:0016586">
    <property type="term" value="C:RSC-type complex"/>
    <property type="evidence" value="ECO:0007669"/>
    <property type="project" value="InterPro"/>
</dbReference>
<feature type="compositionally biased region" description="Polar residues" evidence="1">
    <location>
        <begin position="259"/>
        <end position="313"/>
    </location>
</feature>
<dbReference type="Pfam" id="PF09510">
    <property type="entry name" value="Rtt102p"/>
    <property type="match status" value="1"/>
</dbReference>
<sequence>MAESNIQSTEKRGVERKSFLHDPILASASGYVGNAVNNKAWTQEMYYPMRTHPFSNNAAPDSIGAKNGPDSTRYAFKISSWVEVPVKNTIESQDMMDIDTPKDFYNLEKFDRFKKDQAQKDALSMADIRGAVGTGGDSIPGLTASTNAQQKEETNSTPVEQHVNMDEEVAVNHGEPLEKEDISAALTGEPQTGAVEGSTYEDKPDEVPVKASGQENVDLGKGEMQKELAGQSEPQDNLESQTPAASSAEPIESLAEPEQLQSQNDQTFLQSTTEQSPVEQSANEQPTIEQPLTEQPSEGTQETNSEENTGTSN</sequence>